<evidence type="ECO:0000259" key="3">
    <source>
        <dbReference type="SMART" id="SM00470"/>
    </source>
</evidence>
<dbReference type="InterPro" id="IPR003115">
    <property type="entry name" value="ParB_N"/>
</dbReference>
<dbReference type="InterPro" id="IPR050336">
    <property type="entry name" value="Chromosome_partition/occlusion"/>
</dbReference>
<organism evidence="5 6">
    <name type="scientific">Cupriavidus numazuensis</name>
    <dbReference type="NCBI Taxonomy" id="221992"/>
    <lineage>
        <taxon>Bacteria</taxon>
        <taxon>Pseudomonadati</taxon>
        <taxon>Pseudomonadota</taxon>
        <taxon>Betaproteobacteria</taxon>
        <taxon>Burkholderiales</taxon>
        <taxon>Burkholderiaceae</taxon>
        <taxon>Cupriavidus</taxon>
    </lineage>
</organism>
<dbReference type="InterPro" id="IPR037150">
    <property type="entry name" value="H-NS_C_dom_sf"/>
</dbReference>
<accession>A0ABN7PUB0</accession>
<dbReference type="SMART" id="SM00470">
    <property type="entry name" value="ParB"/>
    <property type="match status" value="1"/>
</dbReference>
<feature type="domain" description="DNA-binding protein H-NS-like C-terminal" evidence="4">
    <location>
        <begin position="657"/>
        <end position="702"/>
    </location>
</feature>
<dbReference type="Gene3D" id="4.10.430.10">
    <property type="entry name" value="Histone-like protein H-NS, C-terminal domain"/>
    <property type="match status" value="1"/>
</dbReference>
<protein>
    <submittedName>
        <fullName evidence="5">Uncharacterized protein</fullName>
    </submittedName>
</protein>
<keyword evidence="6" id="KW-1185">Reference proteome</keyword>
<dbReference type="PANTHER" id="PTHR33375">
    <property type="entry name" value="CHROMOSOME-PARTITIONING PROTEIN PARB-RELATED"/>
    <property type="match status" value="1"/>
</dbReference>
<dbReference type="RefSeq" id="WP_211951404.1">
    <property type="nucleotide sequence ID" value="NZ_CAJPVI010000001.1"/>
</dbReference>
<name>A0ABN7PUB0_9BURK</name>
<evidence type="ECO:0000259" key="4">
    <source>
        <dbReference type="SMART" id="SM00528"/>
    </source>
</evidence>
<evidence type="ECO:0000256" key="1">
    <source>
        <dbReference type="SAM" id="Coils"/>
    </source>
</evidence>
<dbReference type="SUPFAM" id="SSF109709">
    <property type="entry name" value="KorB DNA-binding domain-like"/>
    <property type="match status" value="1"/>
</dbReference>
<sequence length="710" mass="77644">MTTTKPGDLLRIQARNLIISPKNQRTRTRTRIREFAASLAAHGQLKNIVVIEHVSRKKNAPTHEVIDGGHRTEGAWLAIREGKLPEDFELLCLLDSADRAEEISAAANMHEPMHPADEFTAFRHMIDGGSGVEEVAARFGVTPLTVQRRLKLANVSPRLVQGYRDGELSLEQLMALAITDEHKTQEKLWNQVKDRGNWEKTPEALRRALVKSGSINAATDKRARFVGLDAYEAAGGPVVRDLFSNGGGFIGDEALLQRLAEEKLEAAAEDLRAKGWAWVKTADQWTYSDEAAYSKSQPKKRALTEEEADMLATLREQAEALDKKIDALDVEDEALDAELASLEAQIEAIESLQHVFTDRQKAKAGAVLTIDHGGQLKVVRGLIKREDGNKPKKTAADETNSNGAGQGAPTPEEVERSLSERMVTTLTAHRTAALQAVVANRPDVADALLLATMVPQVLFAAEDRYRYSYSSVAKISLTNNRGVGRQGTDDLEGSRAWLSLQERIDYWQARLPAEEDGKPADLFAWCMGLDLADRDDLRGLCVALTLNTLEHREDCAGHKHAHQLAAAVDLDMADWWQATAESYLAGVPKSRRIEAVREAVGEEAADTIASMKKDDMIAAAELRLDGRRWLPAILRRPGKPAVSAAEPATPAAEPAATSGSVVPIAAVRYRDAAGNAWTGRGKRPKWVEAALASGKTLDDLLVANREEIAA</sequence>
<dbReference type="SUPFAM" id="SSF110849">
    <property type="entry name" value="ParB/Sulfiredoxin"/>
    <property type="match status" value="1"/>
</dbReference>
<dbReference type="InterPro" id="IPR036086">
    <property type="entry name" value="ParB/Sulfiredoxin_sf"/>
</dbReference>
<dbReference type="Pfam" id="PF00816">
    <property type="entry name" value="Histone_HNS"/>
    <property type="match status" value="1"/>
</dbReference>
<dbReference type="SUPFAM" id="SSF81273">
    <property type="entry name" value="H-NS histone-like proteins"/>
    <property type="match status" value="1"/>
</dbReference>
<dbReference type="Proteomes" id="UP000672657">
    <property type="component" value="Unassembled WGS sequence"/>
</dbReference>
<feature type="domain" description="ParB-like N-terminal" evidence="3">
    <location>
        <begin position="10"/>
        <end position="109"/>
    </location>
</feature>
<comment type="caution">
    <text evidence="5">The sequence shown here is derived from an EMBL/GenBank/DDBJ whole genome shotgun (WGS) entry which is preliminary data.</text>
</comment>
<keyword evidence="1" id="KW-0175">Coiled coil</keyword>
<feature type="coiled-coil region" evidence="1">
    <location>
        <begin position="304"/>
        <end position="352"/>
    </location>
</feature>
<evidence type="ECO:0000313" key="6">
    <source>
        <dbReference type="Proteomes" id="UP000672657"/>
    </source>
</evidence>
<dbReference type="InterPro" id="IPR027444">
    <property type="entry name" value="H-NS_C_dom"/>
</dbReference>
<evidence type="ECO:0000313" key="5">
    <source>
        <dbReference type="EMBL" id="CAG2129321.1"/>
    </source>
</evidence>
<proteinExistence type="predicted"/>
<dbReference type="PANTHER" id="PTHR33375:SF7">
    <property type="entry name" value="CHROMOSOME 2-PARTITIONING PROTEIN PARB-RELATED"/>
    <property type="match status" value="1"/>
</dbReference>
<dbReference type="SMART" id="SM00528">
    <property type="entry name" value="HNS"/>
    <property type="match status" value="1"/>
</dbReference>
<feature type="region of interest" description="Disordered" evidence="2">
    <location>
        <begin position="383"/>
        <end position="419"/>
    </location>
</feature>
<reference evidence="5 6" key="1">
    <citation type="submission" date="2021-03" db="EMBL/GenBank/DDBJ databases">
        <authorList>
            <person name="Peeters C."/>
        </authorList>
    </citation>
    <scope>NUCLEOTIDE SEQUENCE [LARGE SCALE GENOMIC DNA]</scope>
    <source>
        <strain evidence="5 6">LMG 26411</strain>
    </source>
</reference>
<dbReference type="EMBL" id="CAJPVI010000001">
    <property type="protein sequence ID" value="CAG2129321.1"/>
    <property type="molecule type" value="Genomic_DNA"/>
</dbReference>
<feature type="compositionally biased region" description="Basic and acidic residues" evidence="2">
    <location>
        <begin position="383"/>
        <end position="396"/>
    </location>
</feature>
<dbReference type="Gene3D" id="1.10.10.2830">
    <property type="match status" value="1"/>
</dbReference>
<gene>
    <name evidence="5" type="ORF">LMG26411_00155</name>
</gene>
<evidence type="ECO:0000256" key="2">
    <source>
        <dbReference type="SAM" id="MobiDB-lite"/>
    </source>
</evidence>